<feature type="signal peptide" evidence="1">
    <location>
        <begin position="1"/>
        <end position="16"/>
    </location>
</feature>
<protein>
    <recommendedName>
        <fullName evidence="3">NADH:ubiquinone oxidoreductase intermediate-associated protein 30 domain-containing protein</fullName>
    </recommendedName>
</protein>
<accession>A0A7S2PXC1</accession>
<feature type="chain" id="PRO_5030658363" description="NADH:ubiquinone oxidoreductase intermediate-associated protein 30 domain-containing protein" evidence="1">
    <location>
        <begin position="17"/>
        <end position="225"/>
    </location>
</feature>
<proteinExistence type="predicted"/>
<reference evidence="2" key="1">
    <citation type="submission" date="2021-01" db="EMBL/GenBank/DDBJ databases">
        <authorList>
            <person name="Corre E."/>
            <person name="Pelletier E."/>
            <person name="Niang G."/>
            <person name="Scheremetjew M."/>
            <person name="Finn R."/>
            <person name="Kale V."/>
            <person name="Holt S."/>
            <person name="Cochrane G."/>
            <person name="Meng A."/>
            <person name="Brown T."/>
            <person name="Cohen L."/>
        </authorList>
    </citation>
    <scope>NUCLEOTIDE SEQUENCE</scope>
    <source>
        <strain evidence="2">SM1012Den-03</strain>
    </source>
</reference>
<dbReference type="AlphaFoldDB" id="A0A7S2PXC1"/>
<sequence length="225" mass="24689">MLFRSIILICPAVIHGFVSPKLGVTKNYVSTQLGGGTMDAYDAQMNAMRRVAAPVPAAAAVTVPKTVYAREDLCGKEFQLEELEDKEECETEVWLNEDGSVSLGASNGPLVRDYAGEWHLLETAGVGYQPFRMRLTRRFESPGSGRIGDIQYDLTREFWGSIEMVGESICVNGKIHGALPSAETNQYAQMYHDDQAMQETEIGYFTMIDAVASDGIEGVKGTLHP</sequence>
<evidence type="ECO:0000313" key="2">
    <source>
        <dbReference type="EMBL" id="CAD9622633.1"/>
    </source>
</evidence>
<keyword evidence="1" id="KW-0732">Signal</keyword>
<evidence type="ECO:0008006" key="3">
    <source>
        <dbReference type="Google" id="ProtNLM"/>
    </source>
</evidence>
<dbReference type="EMBL" id="HBGZ01026483">
    <property type="protein sequence ID" value="CAD9622633.1"/>
    <property type="molecule type" value="Transcribed_RNA"/>
</dbReference>
<name>A0A7S2PXC1_9STRA</name>
<evidence type="ECO:0000256" key="1">
    <source>
        <dbReference type="SAM" id="SignalP"/>
    </source>
</evidence>
<gene>
    <name evidence="2" type="ORF">SMAR0320_LOCUS18802</name>
</gene>
<organism evidence="2">
    <name type="scientific">Skeletonema marinoi</name>
    <dbReference type="NCBI Taxonomy" id="267567"/>
    <lineage>
        <taxon>Eukaryota</taxon>
        <taxon>Sar</taxon>
        <taxon>Stramenopiles</taxon>
        <taxon>Ochrophyta</taxon>
        <taxon>Bacillariophyta</taxon>
        <taxon>Coscinodiscophyceae</taxon>
        <taxon>Thalassiosirophycidae</taxon>
        <taxon>Thalassiosirales</taxon>
        <taxon>Skeletonemataceae</taxon>
        <taxon>Skeletonema</taxon>
        <taxon>Skeletonema marinoi-dohrnii complex</taxon>
    </lineage>
</organism>